<organism evidence="20">
    <name type="scientific">Ignisphaera aggregans</name>
    <dbReference type="NCBI Taxonomy" id="334771"/>
    <lineage>
        <taxon>Archaea</taxon>
        <taxon>Thermoproteota</taxon>
        <taxon>Thermoprotei</taxon>
        <taxon>Desulfurococcales</taxon>
        <taxon>Desulfurococcaceae</taxon>
        <taxon>Ignisphaera</taxon>
    </lineage>
</organism>
<evidence type="ECO:0000256" key="8">
    <source>
        <dbReference type="ARBA" id="ARBA00022573"/>
    </source>
</evidence>
<comment type="pathway">
    <text evidence="3 19">Cofactor biosynthesis; adenosylcobalamin biosynthesis; adenosylcobalamin from cob(II)yrinate a,c-diamide: step 7/7.</text>
</comment>
<keyword evidence="9 19" id="KW-0808">Transferase</keyword>
<evidence type="ECO:0000256" key="6">
    <source>
        <dbReference type="ARBA" id="ARBA00015850"/>
    </source>
</evidence>
<dbReference type="EMBL" id="DTAU01000120">
    <property type="protein sequence ID" value="HFQ79252.1"/>
    <property type="molecule type" value="Genomic_DNA"/>
</dbReference>
<comment type="catalytic activity">
    <reaction evidence="18 19">
        <text>alpha-ribazole 5'-phosphate + adenosylcob(III)inamide-GDP = adenosylcob(III)alamin 5'-phosphate + GMP + H(+)</text>
        <dbReference type="Rhea" id="RHEA:23560"/>
        <dbReference type="ChEBI" id="CHEBI:15378"/>
        <dbReference type="ChEBI" id="CHEBI:57918"/>
        <dbReference type="ChEBI" id="CHEBI:58115"/>
        <dbReference type="ChEBI" id="CHEBI:60487"/>
        <dbReference type="ChEBI" id="CHEBI:60493"/>
        <dbReference type="EC" id="2.7.8.26"/>
    </reaction>
</comment>
<dbReference type="Pfam" id="PF02654">
    <property type="entry name" value="CobS"/>
    <property type="match status" value="1"/>
</dbReference>
<evidence type="ECO:0000256" key="17">
    <source>
        <dbReference type="ARBA" id="ARBA00048623"/>
    </source>
</evidence>
<dbReference type="InterPro" id="IPR003805">
    <property type="entry name" value="CobS"/>
</dbReference>
<comment type="caution">
    <text evidence="20">The sequence shown here is derived from an EMBL/GenBank/DDBJ whole genome shotgun (WGS) entry which is preliminary data.</text>
</comment>
<feature type="transmembrane region" description="Helical" evidence="19">
    <location>
        <begin position="239"/>
        <end position="258"/>
    </location>
</feature>
<gene>
    <name evidence="19" type="primary">cobS</name>
    <name evidence="20" type="ORF">ENT99_06085</name>
</gene>
<evidence type="ECO:0000256" key="7">
    <source>
        <dbReference type="ARBA" id="ARBA00022475"/>
    </source>
</evidence>
<sequence length="263" mass="29267">MVKVLKNFFALLSFLTPIPLPHRLRSNTLVFGSLYLLPIIGLIRGLFTILPLYILYIVDIDAPFLATFTVIAMHYIMQGFLHVDGFIDFSEAVLAYRFGVDAYRVVKDRYRGSYAIAIFVLFVLGLYSSILSILIKTRPDISIVLIISAEVWSIVSMPTLSYLGREPPEGIGRVFKHSVRDIDVFLGIAIAVALTIALMFSIHTTVVPLIMLLAVAFIIAVISTYVLSSKVLGFVNGDVLGFVSELCYLMVMTIHVIGVDLWI</sequence>
<proteinExistence type="inferred from homology"/>
<evidence type="ECO:0000256" key="15">
    <source>
        <dbReference type="ARBA" id="ARBA00032605"/>
    </source>
</evidence>
<comment type="catalytic activity">
    <reaction evidence="17 19">
        <text>alpha-ribazole + adenosylcob(III)inamide-GDP = adenosylcob(III)alamin + GMP + H(+)</text>
        <dbReference type="Rhea" id="RHEA:16049"/>
        <dbReference type="ChEBI" id="CHEBI:10329"/>
        <dbReference type="ChEBI" id="CHEBI:15378"/>
        <dbReference type="ChEBI" id="CHEBI:18408"/>
        <dbReference type="ChEBI" id="CHEBI:58115"/>
        <dbReference type="ChEBI" id="CHEBI:60487"/>
        <dbReference type="EC" id="2.7.8.26"/>
    </reaction>
</comment>
<keyword evidence="8 19" id="KW-0169">Cobalamin biosynthesis</keyword>
<dbReference type="EC" id="2.7.8.26" evidence="5 19"/>
<evidence type="ECO:0000256" key="19">
    <source>
        <dbReference type="HAMAP-Rule" id="MF_00719"/>
    </source>
</evidence>
<evidence type="ECO:0000256" key="14">
    <source>
        <dbReference type="ARBA" id="ARBA00025228"/>
    </source>
</evidence>
<feature type="transmembrane region" description="Helical" evidence="19">
    <location>
        <begin position="141"/>
        <end position="163"/>
    </location>
</feature>
<dbReference type="GO" id="GO:0005886">
    <property type="term" value="C:plasma membrane"/>
    <property type="evidence" value="ECO:0007669"/>
    <property type="project" value="UniProtKB-SubCell"/>
</dbReference>
<dbReference type="HAMAP" id="MF_00719">
    <property type="entry name" value="CobS"/>
    <property type="match status" value="1"/>
</dbReference>
<evidence type="ECO:0000256" key="2">
    <source>
        <dbReference type="ARBA" id="ARBA00004651"/>
    </source>
</evidence>
<comment type="similarity">
    <text evidence="4 19">Belongs to the CobS family.</text>
</comment>
<keyword evidence="12 19" id="KW-1133">Transmembrane helix</keyword>
<evidence type="ECO:0000256" key="16">
    <source>
        <dbReference type="ARBA" id="ARBA00032853"/>
    </source>
</evidence>
<feature type="transmembrane region" description="Helical" evidence="19">
    <location>
        <begin position="209"/>
        <end position="227"/>
    </location>
</feature>
<protein>
    <recommendedName>
        <fullName evidence="6 19">Adenosylcobinamide-GDP ribazoletransferase</fullName>
        <ecNumber evidence="5 19">2.7.8.26</ecNumber>
    </recommendedName>
    <alternativeName>
        <fullName evidence="16 19">Cobalamin synthase</fullName>
    </alternativeName>
    <alternativeName>
        <fullName evidence="15 19">Cobalamin-5'-phosphate synthase</fullName>
    </alternativeName>
</protein>
<evidence type="ECO:0000256" key="3">
    <source>
        <dbReference type="ARBA" id="ARBA00004663"/>
    </source>
</evidence>
<evidence type="ECO:0000256" key="4">
    <source>
        <dbReference type="ARBA" id="ARBA00010561"/>
    </source>
</evidence>
<evidence type="ECO:0000256" key="10">
    <source>
        <dbReference type="ARBA" id="ARBA00022692"/>
    </source>
</evidence>
<name>A0A832AXA4_9CREN</name>
<dbReference type="PANTHER" id="PTHR34148">
    <property type="entry name" value="ADENOSYLCOBINAMIDE-GDP RIBAZOLETRANSFERASE"/>
    <property type="match status" value="1"/>
</dbReference>
<evidence type="ECO:0000256" key="9">
    <source>
        <dbReference type="ARBA" id="ARBA00022679"/>
    </source>
</evidence>
<comment type="subcellular location">
    <subcellularLocation>
        <location evidence="2 19">Cell membrane</location>
        <topology evidence="2 19">Multi-pass membrane protein</topology>
    </subcellularLocation>
</comment>
<dbReference type="AlphaFoldDB" id="A0A832AXA4"/>
<evidence type="ECO:0000256" key="12">
    <source>
        <dbReference type="ARBA" id="ARBA00022989"/>
    </source>
</evidence>
<accession>A0A832AXA4</accession>
<feature type="transmembrane region" description="Helical" evidence="19">
    <location>
        <begin position="114"/>
        <end position="135"/>
    </location>
</feature>
<evidence type="ECO:0000256" key="1">
    <source>
        <dbReference type="ARBA" id="ARBA00001946"/>
    </source>
</evidence>
<keyword evidence="11 19" id="KW-0460">Magnesium</keyword>
<evidence type="ECO:0000256" key="5">
    <source>
        <dbReference type="ARBA" id="ARBA00013200"/>
    </source>
</evidence>
<dbReference type="UniPathway" id="UPA00148">
    <property type="reaction ID" value="UER00238"/>
</dbReference>
<dbReference type="GO" id="GO:0051073">
    <property type="term" value="F:adenosylcobinamide-GDP ribazoletransferase activity"/>
    <property type="evidence" value="ECO:0007669"/>
    <property type="project" value="UniProtKB-UniRule"/>
</dbReference>
<comment type="function">
    <text evidence="14 19">Joins adenosylcobinamide-GDP and alpha-ribazole to generate adenosylcobalamin (Ado-cobalamin). Also synthesizes adenosylcobalamin 5'-phosphate from adenosylcobinamide-GDP and alpha-ribazole 5'-phosphate.</text>
</comment>
<keyword evidence="7 19" id="KW-1003">Cell membrane</keyword>
<keyword evidence="10 19" id="KW-0812">Transmembrane</keyword>
<evidence type="ECO:0000256" key="18">
    <source>
        <dbReference type="ARBA" id="ARBA00049504"/>
    </source>
</evidence>
<evidence type="ECO:0000256" key="11">
    <source>
        <dbReference type="ARBA" id="ARBA00022842"/>
    </source>
</evidence>
<keyword evidence="13 19" id="KW-0472">Membrane</keyword>
<feature type="transmembrane region" description="Helical" evidence="19">
    <location>
        <begin position="184"/>
        <end position="203"/>
    </location>
</feature>
<dbReference type="PANTHER" id="PTHR34148:SF1">
    <property type="entry name" value="ADENOSYLCOBINAMIDE-GDP RIBAZOLETRANSFERASE"/>
    <property type="match status" value="1"/>
</dbReference>
<dbReference type="GO" id="GO:0009236">
    <property type="term" value="P:cobalamin biosynthetic process"/>
    <property type="evidence" value="ECO:0007669"/>
    <property type="project" value="UniProtKB-UniRule"/>
</dbReference>
<reference evidence="20" key="1">
    <citation type="journal article" date="2020" name="mSystems">
        <title>Genome- and Community-Level Interaction Insights into Carbon Utilization and Element Cycling Functions of Hydrothermarchaeota in Hydrothermal Sediment.</title>
        <authorList>
            <person name="Zhou Z."/>
            <person name="Liu Y."/>
            <person name="Xu W."/>
            <person name="Pan J."/>
            <person name="Luo Z.H."/>
            <person name="Li M."/>
        </authorList>
    </citation>
    <scope>NUCLEOTIDE SEQUENCE</scope>
    <source>
        <strain evidence="20">SpSt-629</strain>
    </source>
</reference>
<dbReference type="GO" id="GO:0008818">
    <property type="term" value="F:cobalamin 5'-phosphate synthase activity"/>
    <property type="evidence" value="ECO:0007669"/>
    <property type="project" value="UniProtKB-UniRule"/>
</dbReference>
<feature type="transmembrane region" description="Helical" evidence="19">
    <location>
        <begin position="36"/>
        <end position="58"/>
    </location>
</feature>
<evidence type="ECO:0000313" key="20">
    <source>
        <dbReference type="EMBL" id="HFQ79252.1"/>
    </source>
</evidence>
<evidence type="ECO:0000256" key="13">
    <source>
        <dbReference type="ARBA" id="ARBA00023136"/>
    </source>
</evidence>
<comment type="cofactor">
    <cofactor evidence="1 19">
        <name>Mg(2+)</name>
        <dbReference type="ChEBI" id="CHEBI:18420"/>
    </cofactor>
</comment>